<sequence>MLTEVLIINHNCHPAFPMKKISGNELWLLFTLITFLLLSAWLTHFDAGITNKVSPDGILSFEFNTGQHTGEKMLDTWREQQTIHLVKYQTCWDFLFIITYTLLVCMLVYRSLGRPGKPASFFLKAGLLMALVAGCMDVIENIFILLAAYNKAHYLALGVSIPAFIKFGLLGILALAVLYHSLRFLSFSVSLVLRTIWTFRIVIIGLLFTLLILWGMDQGQDLLLSINSHRIGPAVSLLVITLFALANWYFPKYYDTNVRTTFTIHNVFFSSWDYEAPQHREKTFTGRLLGALSFMLPGACVLNAMQVFRIHYWLDFINPFMLLIILMILYYLILKYGWFCNRKLVALICVIVFCTVLAFGFQDNNDKPYFLAFFALDFFLLSFAFLLYTNIRKGLNQQIITPYIMFSLTAIAIFFLIANLNPTWFAFNSGYRFLTLPIVFCGIIFYIFVLSMLLILGLRYKIQFITFLLIAALVRSVASNNEYHSIRFIETKKDTVSTLPLYDSLHQYAQQWLAVRRPEISAYNNHYHRPYPVFIINAYGGGIRAAAWTSKIVHAIDTTLIAAALSGKDSSLNYDFQHYVFAYSGASGGTIGASVLCAERFHQLQQPQKTSADYAAFYKNDFLTPVLIPLLGRDIWLSFLGFKVPDDRAGIQERTWEIHASKQAQFDYGLPLRNYWYDKNPVLRYEIPLLFANTYDIDQGVKGITAPVLLSPLDFPVAFRMNDELEQYNKDTSFPDRRQLRLSTGAFLSARFPYISPEGKYNGQHHFLDGGLKENSGAETAAEIRRCLEMAAMSADGRKDSSIQFYMLSLPNAIKETDTIKKAKNVFELTAPFTALMNNWVGNTYKADSVNAMLQLKEGYIYQLIRPSEPVNKAAYMPVLPLGWQISDDALEYMDKSIRDPDNKWKIDALVRRIYEKNR</sequence>
<feature type="transmembrane region" description="Helical" evidence="1">
    <location>
        <begin position="26"/>
        <end position="45"/>
    </location>
</feature>
<keyword evidence="1" id="KW-0812">Transmembrane</keyword>
<feature type="transmembrane region" description="Helical" evidence="1">
    <location>
        <begin position="121"/>
        <end position="148"/>
    </location>
</feature>
<feature type="transmembrane region" description="Helical" evidence="1">
    <location>
        <begin position="400"/>
        <end position="421"/>
    </location>
</feature>
<reference evidence="2 3" key="2">
    <citation type="journal article" date="2010" name="Stand. Genomic Sci.">
        <title>Complete genome sequence of Chitinophaga pinensis type strain (UQM 2034).</title>
        <authorList>
            <person name="Glavina Del Rio T."/>
            <person name="Abt B."/>
            <person name="Spring S."/>
            <person name="Lapidus A."/>
            <person name="Nolan M."/>
            <person name="Tice H."/>
            <person name="Copeland A."/>
            <person name="Cheng J.F."/>
            <person name="Chen F."/>
            <person name="Bruce D."/>
            <person name="Goodwin L."/>
            <person name="Pitluck S."/>
            <person name="Ivanova N."/>
            <person name="Mavromatis K."/>
            <person name="Mikhailova N."/>
            <person name="Pati A."/>
            <person name="Chen A."/>
            <person name="Palaniappan K."/>
            <person name="Land M."/>
            <person name="Hauser L."/>
            <person name="Chang Y.J."/>
            <person name="Jeffries C.D."/>
            <person name="Chain P."/>
            <person name="Saunders E."/>
            <person name="Detter J.C."/>
            <person name="Brettin T."/>
            <person name="Rohde M."/>
            <person name="Goker M."/>
            <person name="Bristow J."/>
            <person name="Eisen J.A."/>
            <person name="Markowitz V."/>
            <person name="Hugenholtz P."/>
            <person name="Kyrpides N.C."/>
            <person name="Klenk H.P."/>
            <person name="Lucas S."/>
        </authorList>
    </citation>
    <scope>NUCLEOTIDE SEQUENCE [LARGE SCALE GENOMIC DNA]</scope>
    <source>
        <strain evidence="3">ATCC 43595 / DSM 2588 / LMG 13176 / NBRC 15968 / NCIMB 11800 / UQM 2034</strain>
    </source>
</reference>
<name>A0A979GW38_CHIPD</name>
<protein>
    <recommendedName>
        <fullName evidence="4">Patatin-like phospholipase</fullName>
    </recommendedName>
</protein>
<feature type="transmembrane region" description="Helical" evidence="1">
    <location>
        <begin position="344"/>
        <end position="362"/>
    </location>
</feature>
<evidence type="ECO:0008006" key="4">
    <source>
        <dbReference type="Google" id="ProtNLM"/>
    </source>
</evidence>
<evidence type="ECO:0000256" key="1">
    <source>
        <dbReference type="SAM" id="Phobius"/>
    </source>
</evidence>
<dbReference type="KEGG" id="cpi:Cpin_4061"/>
<evidence type="ECO:0000313" key="3">
    <source>
        <dbReference type="Proteomes" id="UP000002215"/>
    </source>
</evidence>
<keyword evidence="1" id="KW-0472">Membrane</keyword>
<proteinExistence type="predicted"/>
<dbReference type="OrthoDB" id="1488930at2"/>
<feature type="transmembrane region" description="Helical" evidence="1">
    <location>
        <begin position="462"/>
        <end position="478"/>
    </location>
</feature>
<dbReference type="Proteomes" id="UP000002215">
    <property type="component" value="Chromosome"/>
</dbReference>
<feature type="transmembrane region" description="Helical" evidence="1">
    <location>
        <begin position="312"/>
        <end position="332"/>
    </location>
</feature>
<dbReference type="AlphaFoldDB" id="A0A979GW38"/>
<dbReference type="EMBL" id="CP001699">
    <property type="protein sequence ID" value="ACU61521.1"/>
    <property type="molecule type" value="Genomic_DNA"/>
</dbReference>
<feature type="transmembrane region" description="Helical" evidence="1">
    <location>
        <begin position="191"/>
        <end position="216"/>
    </location>
</feature>
<feature type="transmembrane region" description="Helical" evidence="1">
    <location>
        <begin position="433"/>
        <end position="455"/>
    </location>
</feature>
<feature type="transmembrane region" description="Helical" evidence="1">
    <location>
        <begin position="368"/>
        <end position="388"/>
    </location>
</feature>
<evidence type="ECO:0000313" key="2">
    <source>
        <dbReference type="EMBL" id="ACU61521.1"/>
    </source>
</evidence>
<gene>
    <name evidence="2" type="ordered locus">Cpin_4061</name>
</gene>
<feature type="transmembrane region" description="Helical" evidence="1">
    <location>
        <begin position="154"/>
        <end position="179"/>
    </location>
</feature>
<feature type="transmembrane region" description="Helical" evidence="1">
    <location>
        <begin position="288"/>
        <end position="306"/>
    </location>
</feature>
<keyword evidence="1" id="KW-1133">Transmembrane helix</keyword>
<feature type="transmembrane region" description="Helical" evidence="1">
    <location>
        <begin position="231"/>
        <end position="250"/>
    </location>
</feature>
<accession>A0A979GW38</accession>
<reference evidence="3" key="1">
    <citation type="submission" date="2009-08" db="EMBL/GenBank/DDBJ databases">
        <title>The complete genome of Chitinophaga pinensis DSM 2588.</title>
        <authorList>
            <consortium name="US DOE Joint Genome Institute (JGI-PGF)"/>
            <person name="Lucas S."/>
            <person name="Copeland A."/>
            <person name="Lapidus A."/>
            <person name="Glavina del Rio T."/>
            <person name="Dalin E."/>
            <person name="Tice H."/>
            <person name="Bruce D."/>
            <person name="Goodwin L."/>
            <person name="Pitluck S."/>
            <person name="Kyrpides N."/>
            <person name="Mavromatis K."/>
            <person name="Ivanova N."/>
            <person name="Mikhailova N."/>
            <person name="Sims D."/>
            <person name="Meinche L."/>
            <person name="Brettin T."/>
            <person name="Detter J.C."/>
            <person name="Han C."/>
            <person name="Larimer F."/>
            <person name="Land M."/>
            <person name="Hauser L."/>
            <person name="Markowitz V."/>
            <person name="Cheng J.-F."/>
            <person name="Hugenholtz P."/>
            <person name="Woyke T."/>
            <person name="Wu D."/>
            <person name="Spring S."/>
            <person name="Klenk H.-P."/>
            <person name="Eisen J.A."/>
        </authorList>
    </citation>
    <scope>NUCLEOTIDE SEQUENCE [LARGE SCALE GENOMIC DNA]</scope>
    <source>
        <strain evidence="3">ATCC 43595 / DSM 2588 / LMG 13176 / NBRC 15968 / NCIMB 11800 / UQM 2034</strain>
    </source>
</reference>
<feature type="transmembrane region" description="Helical" evidence="1">
    <location>
        <begin position="92"/>
        <end position="109"/>
    </location>
</feature>
<organism evidence="2 3">
    <name type="scientific">Chitinophaga pinensis (strain ATCC 43595 / DSM 2588 / LMG 13176 / NBRC 15968 / NCIMB 11800 / UQM 2034)</name>
    <dbReference type="NCBI Taxonomy" id="485918"/>
    <lineage>
        <taxon>Bacteria</taxon>
        <taxon>Pseudomonadati</taxon>
        <taxon>Bacteroidota</taxon>
        <taxon>Chitinophagia</taxon>
        <taxon>Chitinophagales</taxon>
        <taxon>Chitinophagaceae</taxon>
        <taxon>Chitinophaga</taxon>
    </lineage>
</organism>